<evidence type="ECO:0000259" key="7">
    <source>
        <dbReference type="Pfam" id="PF08281"/>
    </source>
</evidence>
<evidence type="ECO:0000256" key="5">
    <source>
        <dbReference type="ARBA" id="ARBA00023163"/>
    </source>
</evidence>
<dbReference type="STRING" id="1801992.A2Y98_03035"/>
<dbReference type="Gene3D" id="1.10.10.10">
    <property type="entry name" value="Winged helix-like DNA-binding domain superfamily/Winged helix DNA-binding domain"/>
    <property type="match status" value="1"/>
</dbReference>
<dbReference type="EMBL" id="MHMW01000029">
    <property type="protein sequence ID" value="OGZ33474.1"/>
    <property type="molecule type" value="Genomic_DNA"/>
</dbReference>
<organism evidence="8 9">
    <name type="scientific">Candidatus Portnoybacteria bacterium RBG_19FT_COMBO_36_7</name>
    <dbReference type="NCBI Taxonomy" id="1801992"/>
    <lineage>
        <taxon>Bacteria</taxon>
        <taxon>Candidatus Portnoyibacteriota</taxon>
    </lineage>
</organism>
<keyword evidence="2" id="KW-0805">Transcription regulation</keyword>
<evidence type="ECO:0000256" key="2">
    <source>
        <dbReference type="ARBA" id="ARBA00023015"/>
    </source>
</evidence>
<dbReference type="Pfam" id="PF08281">
    <property type="entry name" value="Sigma70_r4_2"/>
    <property type="match status" value="1"/>
</dbReference>
<dbReference type="SUPFAM" id="SSF88946">
    <property type="entry name" value="Sigma2 domain of RNA polymerase sigma factors"/>
    <property type="match status" value="1"/>
</dbReference>
<dbReference type="SUPFAM" id="SSF88659">
    <property type="entry name" value="Sigma3 and sigma4 domains of RNA polymerase sigma factors"/>
    <property type="match status" value="1"/>
</dbReference>
<sequence>MTDRFNKLARRLRKGDRRAGEEIFNNFSRQIFRFFMVRTGSRETAEDLTQEVFLKLIDKIKTFNESLGSFSGWFWQIAKNSVKDYYRKKKAVALSDMLMKNKENSDFLEGKNDPKAALKIEEIKDLIKDLKEEEQEVFSLRYLSDMSYRQIAKIMRKSETSLRVLAHRVNKRIRKVFNND</sequence>
<dbReference type="GO" id="GO:0003677">
    <property type="term" value="F:DNA binding"/>
    <property type="evidence" value="ECO:0007669"/>
    <property type="project" value="UniProtKB-KW"/>
</dbReference>
<keyword evidence="4" id="KW-0238">DNA-binding</keyword>
<dbReference type="InterPro" id="IPR036388">
    <property type="entry name" value="WH-like_DNA-bd_sf"/>
</dbReference>
<evidence type="ECO:0000313" key="8">
    <source>
        <dbReference type="EMBL" id="OGZ33474.1"/>
    </source>
</evidence>
<dbReference type="GO" id="GO:0006352">
    <property type="term" value="P:DNA-templated transcription initiation"/>
    <property type="evidence" value="ECO:0007669"/>
    <property type="project" value="InterPro"/>
</dbReference>
<comment type="similarity">
    <text evidence="1">Belongs to the sigma-70 factor family. ECF subfamily.</text>
</comment>
<dbReference type="InterPro" id="IPR013325">
    <property type="entry name" value="RNA_pol_sigma_r2"/>
</dbReference>
<evidence type="ECO:0008006" key="10">
    <source>
        <dbReference type="Google" id="ProtNLM"/>
    </source>
</evidence>
<dbReference type="Pfam" id="PF04542">
    <property type="entry name" value="Sigma70_r2"/>
    <property type="match status" value="1"/>
</dbReference>
<dbReference type="InterPro" id="IPR013249">
    <property type="entry name" value="RNA_pol_sigma70_r4_t2"/>
</dbReference>
<dbReference type="CDD" id="cd06171">
    <property type="entry name" value="Sigma70_r4"/>
    <property type="match status" value="1"/>
</dbReference>
<name>A0A1G2F5X7_9BACT</name>
<feature type="domain" description="RNA polymerase sigma factor 70 region 4 type 2" evidence="7">
    <location>
        <begin position="121"/>
        <end position="169"/>
    </location>
</feature>
<dbReference type="Gene3D" id="1.10.1740.10">
    <property type="match status" value="1"/>
</dbReference>
<dbReference type="Proteomes" id="UP000179099">
    <property type="component" value="Unassembled WGS sequence"/>
</dbReference>
<keyword evidence="5" id="KW-0804">Transcription</keyword>
<evidence type="ECO:0000256" key="4">
    <source>
        <dbReference type="ARBA" id="ARBA00023125"/>
    </source>
</evidence>
<dbReference type="AlphaFoldDB" id="A0A1G2F5X7"/>
<comment type="caution">
    <text evidence="8">The sequence shown here is derived from an EMBL/GenBank/DDBJ whole genome shotgun (WGS) entry which is preliminary data.</text>
</comment>
<dbReference type="InterPro" id="IPR013324">
    <property type="entry name" value="RNA_pol_sigma_r3/r4-like"/>
</dbReference>
<dbReference type="PANTHER" id="PTHR43133">
    <property type="entry name" value="RNA POLYMERASE ECF-TYPE SIGMA FACTO"/>
    <property type="match status" value="1"/>
</dbReference>
<accession>A0A1G2F5X7</accession>
<dbReference type="InterPro" id="IPR014284">
    <property type="entry name" value="RNA_pol_sigma-70_dom"/>
</dbReference>
<dbReference type="InterPro" id="IPR039425">
    <property type="entry name" value="RNA_pol_sigma-70-like"/>
</dbReference>
<reference evidence="8 9" key="1">
    <citation type="journal article" date="2016" name="Nat. Commun.">
        <title>Thousands of microbial genomes shed light on interconnected biogeochemical processes in an aquifer system.</title>
        <authorList>
            <person name="Anantharaman K."/>
            <person name="Brown C.T."/>
            <person name="Hug L.A."/>
            <person name="Sharon I."/>
            <person name="Castelle C.J."/>
            <person name="Probst A.J."/>
            <person name="Thomas B.C."/>
            <person name="Singh A."/>
            <person name="Wilkins M.J."/>
            <person name="Karaoz U."/>
            <person name="Brodie E.L."/>
            <person name="Williams K.H."/>
            <person name="Hubbard S.S."/>
            <person name="Banfield J.F."/>
        </authorList>
    </citation>
    <scope>NUCLEOTIDE SEQUENCE [LARGE SCALE GENOMIC DNA]</scope>
</reference>
<dbReference type="InterPro" id="IPR007627">
    <property type="entry name" value="RNA_pol_sigma70_r2"/>
</dbReference>
<dbReference type="PANTHER" id="PTHR43133:SF8">
    <property type="entry name" value="RNA POLYMERASE SIGMA FACTOR HI_1459-RELATED"/>
    <property type="match status" value="1"/>
</dbReference>
<dbReference type="GO" id="GO:0016987">
    <property type="term" value="F:sigma factor activity"/>
    <property type="evidence" value="ECO:0007669"/>
    <property type="project" value="UniProtKB-KW"/>
</dbReference>
<dbReference type="NCBIfam" id="TIGR02937">
    <property type="entry name" value="sigma70-ECF"/>
    <property type="match status" value="1"/>
</dbReference>
<keyword evidence="3" id="KW-0731">Sigma factor</keyword>
<protein>
    <recommendedName>
        <fullName evidence="10">RNA polymerase sigma-70 region 2 domain-containing protein</fullName>
    </recommendedName>
</protein>
<evidence type="ECO:0000256" key="3">
    <source>
        <dbReference type="ARBA" id="ARBA00023082"/>
    </source>
</evidence>
<evidence type="ECO:0000313" key="9">
    <source>
        <dbReference type="Proteomes" id="UP000179099"/>
    </source>
</evidence>
<gene>
    <name evidence="8" type="ORF">A2Y98_03035</name>
</gene>
<feature type="domain" description="RNA polymerase sigma-70 region 2" evidence="6">
    <location>
        <begin position="24"/>
        <end position="90"/>
    </location>
</feature>
<proteinExistence type="inferred from homology"/>
<evidence type="ECO:0000259" key="6">
    <source>
        <dbReference type="Pfam" id="PF04542"/>
    </source>
</evidence>
<evidence type="ECO:0000256" key="1">
    <source>
        <dbReference type="ARBA" id="ARBA00010641"/>
    </source>
</evidence>